<dbReference type="Pfam" id="PF03963">
    <property type="entry name" value="FlgD"/>
    <property type="match status" value="1"/>
</dbReference>
<dbReference type="Gene3D" id="2.30.30.910">
    <property type="match status" value="1"/>
</dbReference>
<feature type="compositionally biased region" description="Low complexity" evidence="3">
    <location>
        <begin position="1"/>
        <end position="15"/>
    </location>
</feature>
<dbReference type="PATRIC" id="fig|679936.5.peg.3260"/>
<evidence type="ECO:0000256" key="1">
    <source>
        <dbReference type="ARBA" id="ARBA00010577"/>
    </source>
</evidence>
<evidence type="ECO:0000256" key="2">
    <source>
        <dbReference type="ARBA" id="ARBA00022795"/>
    </source>
</evidence>
<keyword evidence="5" id="KW-1185">Reference proteome</keyword>
<keyword evidence="4" id="KW-0966">Cell projection</keyword>
<evidence type="ECO:0000256" key="3">
    <source>
        <dbReference type="SAM" id="MobiDB-lite"/>
    </source>
</evidence>
<evidence type="ECO:0000313" key="5">
    <source>
        <dbReference type="Proteomes" id="UP000005439"/>
    </source>
</evidence>
<dbReference type="KEGG" id="sap:Sulac_3150"/>
<comment type="similarity">
    <text evidence="1">Belongs to the FlgD family.</text>
</comment>
<proteinExistence type="inferred from homology"/>
<evidence type="ECO:0000313" key="4">
    <source>
        <dbReference type="EMBL" id="AEW06596.1"/>
    </source>
</evidence>
<organism evidence="4 5">
    <name type="scientific">Sulfobacillus acidophilus (strain ATCC 700253 / DSM 10332 / NAL)</name>
    <dbReference type="NCBI Taxonomy" id="679936"/>
    <lineage>
        <taxon>Bacteria</taxon>
        <taxon>Bacillati</taxon>
        <taxon>Bacillota</taxon>
        <taxon>Clostridia</taxon>
        <taxon>Eubacteriales</taxon>
        <taxon>Clostridiales Family XVII. Incertae Sedis</taxon>
        <taxon>Sulfobacillus</taxon>
    </lineage>
</organism>
<gene>
    <name evidence="4" type="ordered locus">Sulac_3150</name>
</gene>
<dbReference type="Proteomes" id="UP000005439">
    <property type="component" value="Chromosome"/>
</dbReference>
<dbReference type="InterPro" id="IPR005648">
    <property type="entry name" value="FlgD"/>
</dbReference>
<keyword evidence="4" id="KW-0969">Cilium</keyword>
<feature type="region of interest" description="Disordered" evidence="3">
    <location>
        <begin position="1"/>
        <end position="26"/>
    </location>
</feature>
<reference evidence="5" key="1">
    <citation type="submission" date="2011-12" db="EMBL/GenBank/DDBJ databases">
        <title>The complete genome of chromosome of Sulfobacillus acidophilus DSM 10332.</title>
        <authorList>
            <person name="Lucas S."/>
            <person name="Han J."/>
            <person name="Lapidus A."/>
            <person name="Bruce D."/>
            <person name="Goodwin L."/>
            <person name="Pitluck S."/>
            <person name="Peters L."/>
            <person name="Kyrpides N."/>
            <person name="Mavromatis K."/>
            <person name="Ivanova N."/>
            <person name="Mikhailova N."/>
            <person name="Chertkov O."/>
            <person name="Saunders E."/>
            <person name="Detter J.C."/>
            <person name="Tapia R."/>
            <person name="Han C."/>
            <person name="Land M."/>
            <person name="Hauser L."/>
            <person name="Markowitz V."/>
            <person name="Cheng J.-F."/>
            <person name="Hugenholtz P."/>
            <person name="Woyke T."/>
            <person name="Wu D."/>
            <person name="Pukall R."/>
            <person name="Gehrich-Schroeter G."/>
            <person name="Schneider S."/>
            <person name="Klenk H.-P."/>
            <person name="Eisen J.A."/>
        </authorList>
    </citation>
    <scope>NUCLEOTIDE SEQUENCE [LARGE SCALE GENOMIC DNA]</scope>
    <source>
        <strain evidence="5">ATCC 700253 / DSM 10332 / NAL</strain>
    </source>
</reference>
<dbReference type="EMBL" id="CP003179">
    <property type="protein sequence ID" value="AEW06596.1"/>
    <property type="molecule type" value="Genomic_DNA"/>
</dbReference>
<sequence length="141" mass="14049">MSVNPLSGALSTTTGGSTGGANTDPASQLGESAFLTLLAAELQYQNPLQPMDNTQFVAELAQFSQLSAVTQQTSTLNQILSALTGGGNSLVQASQLIGKTVTTQSGQSGQVTAVNSGSQGLSLDVQGVGTVSVSDITGVSS</sequence>
<reference evidence="4 5" key="2">
    <citation type="journal article" date="2012" name="Stand. Genomic Sci.">
        <title>Complete genome sequence of the moderately thermophilic mineral-sulfide-oxidizing firmicute Sulfobacillus acidophilus type strain (NAL(T)).</title>
        <authorList>
            <person name="Anderson I."/>
            <person name="Chertkov O."/>
            <person name="Chen A."/>
            <person name="Saunders E."/>
            <person name="Lapidus A."/>
            <person name="Nolan M."/>
            <person name="Lucas S."/>
            <person name="Hammon N."/>
            <person name="Deshpande S."/>
            <person name="Cheng J.F."/>
            <person name="Han C."/>
            <person name="Tapia R."/>
            <person name="Goodwin L.A."/>
            <person name="Pitluck S."/>
            <person name="Liolios K."/>
            <person name="Pagani I."/>
            <person name="Ivanova N."/>
            <person name="Mikhailova N."/>
            <person name="Pati A."/>
            <person name="Palaniappan K."/>
            <person name="Land M."/>
            <person name="Pan C."/>
            <person name="Rohde M."/>
            <person name="Pukall R."/>
            <person name="Goker M."/>
            <person name="Detter J.C."/>
            <person name="Woyke T."/>
            <person name="Bristow J."/>
            <person name="Eisen J.A."/>
            <person name="Markowitz V."/>
            <person name="Hugenholtz P."/>
            <person name="Kyrpides N.C."/>
            <person name="Klenk H.P."/>
            <person name="Mavromatis K."/>
        </authorList>
    </citation>
    <scope>NUCLEOTIDE SEQUENCE [LARGE SCALE GENOMIC DNA]</scope>
    <source>
        <strain evidence="5">ATCC 700253 / DSM 10332 / NAL</strain>
    </source>
</reference>
<protein>
    <submittedName>
        <fullName evidence="4">Flagellar hook capping protein</fullName>
    </submittedName>
</protein>
<dbReference type="GO" id="GO:0044781">
    <property type="term" value="P:bacterial-type flagellum organization"/>
    <property type="evidence" value="ECO:0007669"/>
    <property type="project" value="UniProtKB-KW"/>
</dbReference>
<keyword evidence="4" id="KW-0282">Flagellum</keyword>
<accession>G8U1J1</accession>
<keyword evidence="2" id="KW-1005">Bacterial flagellum biogenesis</keyword>
<dbReference type="AlphaFoldDB" id="G8U1J1"/>
<dbReference type="HOGENOM" id="CLU_047535_1_0_9"/>
<name>G8U1J1_SULAD</name>
<dbReference type="STRING" id="679936.Sulac_3150"/>